<evidence type="ECO:0000259" key="7">
    <source>
        <dbReference type="Pfam" id="PF01425"/>
    </source>
</evidence>
<dbReference type="PANTHER" id="PTHR46072">
    <property type="entry name" value="AMIDASE-RELATED-RELATED"/>
    <property type="match status" value="1"/>
</dbReference>
<protein>
    <recommendedName>
        <fullName evidence="3">amidase</fullName>
        <ecNumber evidence="3">3.5.1.4</ecNumber>
    </recommendedName>
</protein>
<dbReference type="PIRSF" id="PIRSF001221">
    <property type="entry name" value="Amidase_fungi"/>
    <property type="match status" value="1"/>
</dbReference>
<keyword evidence="9" id="KW-1185">Reference proteome</keyword>
<name>A0A4S4L689_9AGAM</name>
<dbReference type="SUPFAM" id="SSF75304">
    <property type="entry name" value="Amidase signature (AS) enzymes"/>
    <property type="match status" value="1"/>
</dbReference>
<dbReference type="EC" id="3.5.1.4" evidence="3"/>
<dbReference type="OrthoDB" id="6428749at2759"/>
<feature type="binding site" evidence="6">
    <location>
        <begin position="230"/>
        <end position="233"/>
    </location>
    <ligand>
        <name>substrate</name>
    </ligand>
</feature>
<keyword evidence="4" id="KW-0378">Hydrolase</keyword>
<dbReference type="GO" id="GO:0004040">
    <property type="term" value="F:amidase activity"/>
    <property type="evidence" value="ECO:0007669"/>
    <property type="project" value="UniProtKB-EC"/>
</dbReference>
<organism evidence="8 9">
    <name type="scientific">Phellinidium pouzarii</name>
    <dbReference type="NCBI Taxonomy" id="167371"/>
    <lineage>
        <taxon>Eukaryota</taxon>
        <taxon>Fungi</taxon>
        <taxon>Dikarya</taxon>
        <taxon>Basidiomycota</taxon>
        <taxon>Agaricomycotina</taxon>
        <taxon>Agaricomycetes</taxon>
        <taxon>Hymenochaetales</taxon>
        <taxon>Hymenochaetaceae</taxon>
        <taxon>Phellinidium</taxon>
    </lineage>
</organism>
<dbReference type="PROSITE" id="PS00571">
    <property type="entry name" value="AMIDASES"/>
    <property type="match status" value="1"/>
</dbReference>
<evidence type="ECO:0000313" key="8">
    <source>
        <dbReference type="EMBL" id="THH06919.1"/>
    </source>
</evidence>
<feature type="binding site" evidence="6">
    <location>
        <position position="209"/>
    </location>
    <ligand>
        <name>substrate</name>
    </ligand>
</feature>
<evidence type="ECO:0000256" key="5">
    <source>
        <dbReference type="PIRSR" id="PIRSR001221-1"/>
    </source>
</evidence>
<evidence type="ECO:0000256" key="6">
    <source>
        <dbReference type="PIRSR" id="PIRSR001221-2"/>
    </source>
</evidence>
<feature type="domain" description="Amidase" evidence="7">
    <location>
        <begin position="78"/>
        <end position="544"/>
    </location>
</feature>
<dbReference type="EMBL" id="SGPK01000168">
    <property type="protein sequence ID" value="THH06919.1"/>
    <property type="molecule type" value="Genomic_DNA"/>
</dbReference>
<dbReference type="InterPro" id="IPR023631">
    <property type="entry name" value="Amidase_dom"/>
</dbReference>
<dbReference type="AlphaFoldDB" id="A0A4S4L689"/>
<reference evidence="8 9" key="1">
    <citation type="submission" date="2019-02" db="EMBL/GenBank/DDBJ databases">
        <title>Genome sequencing of the rare red list fungi Phellinidium pouzarii.</title>
        <authorList>
            <person name="Buettner E."/>
            <person name="Kellner H."/>
        </authorList>
    </citation>
    <scope>NUCLEOTIDE SEQUENCE [LARGE SCALE GENOMIC DNA]</scope>
    <source>
        <strain evidence="8 9">DSM 108285</strain>
    </source>
</reference>
<dbReference type="Pfam" id="PF01425">
    <property type="entry name" value="Amidase"/>
    <property type="match status" value="1"/>
</dbReference>
<evidence type="ECO:0000256" key="1">
    <source>
        <dbReference type="ARBA" id="ARBA00001311"/>
    </source>
</evidence>
<sequence>MSPTMSTWQELAAEKKQRQQAAIPKDWIVAVPPVDQLDVTDVPAKCGLLTPFELEITDTSDVGVLLVKLAAGQWSSIDVTRAYYKRAIVAQQVTNCLTEIFVERALARAGECDAYLKKNGKPMGALHGLPISLKDQVRLKGLETTIGYVSWIGDYATRDATLATILYEAGAVPFVRTNVPQTLMWPETFNNIFGRTLNPHNRKLTCGGSSGGEGALIGMKGSPLGVGSDIGGSIRIPSAFNGLYSLRPSFNRIPYEGSTNTMEGQDSIPSVLGPLSISLSGVKAFTKAVIDLQPWTKDPLAVRKAWDEEGYQLKEHGNGKDLCFAILWDNGYSLPTPPIRRALEIAKKALEAKGFKVIDWPGFNYGELSTTVSHIWAAGSLEDYATTTAKIGEPVIATMALDGVSSSLEWLTPIESLSAYELWQLQKKRTELRKAHLDLWESTASLTGTGRPVDAIISPVAPYAAIPHGKNADVTYTMVWNGLDCPACVFPVSKVDPYIDVKEPRDKFLSKADEFFYNLYDPDFWQNAPTCLQLVGRTLEEEAVIGMTEIVDAALSAYKSLG</sequence>
<gene>
    <name evidence="8" type="ORF">EW145_g3745</name>
</gene>
<comment type="catalytic activity">
    <reaction evidence="1">
        <text>a monocarboxylic acid amide + H2O = a monocarboxylate + NH4(+)</text>
        <dbReference type="Rhea" id="RHEA:12020"/>
        <dbReference type="ChEBI" id="CHEBI:15377"/>
        <dbReference type="ChEBI" id="CHEBI:28938"/>
        <dbReference type="ChEBI" id="CHEBI:35757"/>
        <dbReference type="ChEBI" id="CHEBI:83628"/>
        <dbReference type="EC" id="3.5.1.4"/>
    </reaction>
</comment>
<feature type="active site" description="Charge relay system" evidence="5">
    <location>
        <position position="134"/>
    </location>
</feature>
<feature type="binding site" evidence="6">
    <location>
        <position position="183"/>
    </location>
    <ligand>
        <name>substrate</name>
    </ligand>
</feature>
<dbReference type="InterPro" id="IPR036928">
    <property type="entry name" value="AS_sf"/>
</dbReference>
<evidence type="ECO:0000256" key="2">
    <source>
        <dbReference type="ARBA" id="ARBA00009199"/>
    </source>
</evidence>
<comment type="similarity">
    <text evidence="2">Belongs to the amidase family.</text>
</comment>
<evidence type="ECO:0000256" key="4">
    <source>
        <dbReference type="ARBA" id="ARBA00022801"/>
    </source>
</evidence>
<comment type="caution">
    <text evidence="8">The sequence shown here is derived from an EMBL/GenBank/DDBJ whole genome shotgun (WGS) entry which is preliminary data.</text>
</comment>
<dbReference type="InterPro" id="IPR020556">
    <property type="entry name" value="Amidase_CS"/>
</dbReference>
<dbReference type="Gene3D" id="3.90.1300.10">
    <property type="entry name" value="Amidase signature (AS) domain"/>
    <property type="match status" value="1"/>
</dbReference>
<feature type="active site" description="Acyl-ester intermediate" evidence="5">
    <location>
        <position position="233"/>
    </location>
</feature>
<dbReference type="PANTHER" id="PTHR46072:SF2">
    <property type="entry name" value="AMIDASE (EUROFUNG)"/>
    <property type="match status" value="1"/>
</dbReference>
<proteinExistence type="inferred from homology"/>
<evidence type="ECO:0000256" key="3">
    <source>
        <dbReference type="ARBA" id="ARBA00012922"/>
    </source>
</evidence>
<feature type="active site" description="Charge relay system" evidence="5">
    <location>
        <position position="209"/>
    </location>
</feature>
<dbReference type="Proteomes" id="UP000308199">
    <property type="component" value="Unassembled WGS sequence"/>
</dbReference>
<accession>A0A4S4L689</accession>
<evidence type="ECO:0000313" key="9">
    <source>
        <dbReference type="Proteomes" id="UP000308199"/>
    </source>
</evidence>